<name>A0ABS4Z640_9ACTN</name>
<dbReference type="PROSITE" id="PS51383">
    <property type="entry name" value="YJEF_C_3"/>
    <property type="match status" value="1"/>
</dbReference>
<feature type="binding site" evidence="17">
    <location>
        <position position="351"/>
    </location>
    <ligand>
        <name>(6S)-NADPHX</name>
        <dbReference type="ChEBI" id="CHEBI:64076"/>
    </ligand>
</feature>
<feature type="binding site" evidence="18">
    <location>
        <position position="63"/>
    </location>
    <ligand>
        <name>K(+)</name>
        <dbReference type="ChEBI" id="CHEBI:29103"/>
    </ligand>
</feature>
<evidence type="ECO:0000256" key="7">
    <source>
        <dbReference type="ARBA" id="ARBA00022840"/>
    </source>
</evidence>
<evidence type="ECO:0000256" key="16">
    <source>
        <dbReference type="ARBA" id="ARBA00049209"/>
    </source>
</evidence>
<comment type="catalytic activity">
    <reaction evidence="1 18 19">
        <text>(6R)-NADHX = (6S)-NADHX</text>
        <dbReference type="Rhea" id="RHEA:32215"/>
        <dbReference type="ChEBI" id="CHEBI:64074"/>
        <dbReference type="ChEBI" id="CHEBI:64075"/>
        <dbReference type="EC" id="5.1.99.6"/>
    </reaction>
</comment>
<evidence type="ECO:0000256" key="11">
    <source>
        <dbReference type="ARBA" id="ARBA00023235"/>
    </source>
</evidence>
<keyword evidence="5 18" id="KW-0479">Metal-binding</keyword>
<evidence type="ECO:0000256" key="2">
    <source>
        <dbReference type="ARBA" id="ARBA00000909"/>
    </source>
</evidence>
<dbReference type="Pfam" id="PF01256">
    <property type="entry name" value="Carb_kinase"/>
    <property type="match status" value="1"/>
</dbReference>
<keyword evidence="7 17" id="KW-0067">ATP-binding</keyword>
<dbReference type="SUPFAM" id="SSF64153">
    <property type="entry name" value="YjeF N-terminal domain-like"/>
    <property type="match status" value="1"/>
</dbReference>
<keyword evidence="10 17" id="KW-0520">NAD</keyword>
<keyword evidence="6 17" id="KW-0547">Nucleotide-binding</keyword>
<comment type="cofactor">
    <cofactor evidence="18 19">
        <name>K(+)</name>
        <dbReference type="ChEBI" id="CHEBI:29103"/>
    </cofactor>
    <text evidence="18 19">Binds 1 potassium ion per subunit.</text>
</comment>
<evidence type="ECO:0000256" key="9">
    <source>
        <dbReference type="ARBA" id="ARBA00022958"/>
    </source>
</evidence>
<comment type="cofactor">
    <cofactor evidence="17">
        <name>Mg(2+)</name>
        <dbReference type="ChEBI" id="CHEBI:18420"/>
    </cofactor>
</comment>
<comment type="similarity">
    <text evidence="18">Belongs to the NnrE/AIBP family.</text>
</comment>
<comment type="catalytic activity">
    <reaction evidence="15 17 19">
        <text>(6S)-NADHX + ADP = AMP + phosphate + NADH + H(+)</text>
        <dbReference type="Rhea" id="RHEA:32223"/>
        <dbReference type="ChEBI" id="CHEBI:15378"/>
        <dbReference type="ChEBI" id="CHEBI:43474"/>
        <dbReference type="ChEBI" id="CHEBI:57945"/>
        <dbReference type="ChEBI" id="CHEBI:64074"/>
        <dbReference type="ChEBI" id="CHEBI:456215"/>
        <dbReference type="ChEBI" id="CHEBI:456216"/>
        <dbReference type="EC" id="4.2.1.136"/>
    </reaction>
</comment>
<evidence type="ECO:0000313" key="22">
    <source>
        <dbReference type="EMBL" id="MBP2416501.1"/>
    </source>
</evidence>
<feature type="binding site" evidence="17">
    <location>
        <position position="418"/>
    </location>
    <ligand>
        <name>AMP</name>
        <dbReference type="ChEBI" id="CHEBI:456215"/>
    </ligand>
</feature>
<feature type="binding site" evidence="17">
    <location>
        <position position="307"/>
    </location>
    <ligand>
        <name>(6S)-NADPHX</name>
        <dbReference type="ChEBI" id="CHEBI:64076"/>
    </ligand>
</feature>
<dbReference type="Pfam" id="PF03853">
    <property type="entry name" value="YjeF_N"/>
    <property type="match status" value="1"/>
</dbReference>
<dbReference type="SUPFAM" id="SSF53613">
    <property type="entry name" value="Ribokinase-like"/>
    <property type="match status" value="1"/>
</dbReference>
<comment type="similarity">
    <text evidence="4 19">In the C-terminal section; belongs to the NnrD/CARKD family.</text>
</comment>
<feature type="domain" description="YjeF N-terminal" evidence="21">
    <location>
        <begin position="10"/>
        <end position="213"/>
    </location>
</feature>
<dbReference type="PANTHER" id="PTHR12592:SF0">
    <property type="entry name" value="ATP-DEPENDENT (S)-NAD(P)H-HYDRATE DEHYDRATASE"/>
    <property type="match status" value="1"/>
</dbReference>
<feature type="binding site" evidence="17">
    <location>
        <position position="257"/>
    </location>
    <ligand>
        <name>(6S)-NADPHX</name>
        <dbReference type="ChEBI" id="CHEBI:64076"/>
    </ligand>
</feature>
<comment type="similarity">
    <text evidence="3 19">In the N-terminal section; belongs to the NnrE/AIBP family.</text>
</comment>
<evidence type="ECO:0000256" key="10">
    <source>
        <dbReference type="ARBA" id="ARBA00023027"/>
    </source>
</evidence>
<evidence type="ECO:0000256" key="19">
    <source>
        <dbReference type="PIRNR" id="PIRNR017184"/>
    </source>
</evidence>
<comment type="caution">
    <text evidence="17">Lacks conserved residue(s) required for the propagation of feature annotation.</text>
</comment>
<dbReference type="CDD" id="cd01171">
    <property type="entry name" value="YXKO-related"/>
    <property type="match status" value="1"/>
</dbReference>
<proteinExistence type="inferred from homology"/>
<comment type="function">
    <text evidence="17">Catalyzes the dehydration of the S-form of NAD(P)HX at the expense of ADP, which is converted to AMP. Together with NAD(P)HX epimerase, which catalyzes the epimerization of the S- and R-forms, the enzyme allows the repair of both epimers of NAD(P)HX, a damaged form of NAD(P)H that is a result of enzymatic or heat-dependent hydration.</text>
</comment>
<feature type="binding site" evidence="18">
    <location>
        <position position="123"/>
    </location>
    <ligand>
        <name>K(+)</name>
        <dbReference type="ChEBI" id="CHEBI:29103"/>
    </ligand>
</feature>
<feature type="binding site" evidence="18">
    <location>
        <position position="156"/>
    </location>
    <ligand>
        <name>(6S)-NADPHX</name>
        <dbReference type="ChEBI" id="CHEBI:64076"/>
    </ligand>
</feature>
<comment type="caution">
    <text evidence="22">The sequence shown here is derived from an EMBL/GenBank/DDBJ whole genome shotgun (WGS) entry which is preliminary data.</text>
</comment>
<sequence length="484" mass="49195">MITAATADAVRELERRTMISTGDDALMQRAAAGLAAVLAAELRHRAGHLYGTAVTLLVGPGNNGGDALFAGARLAARGVAVRAVRCLGRPHAAGLAALLAAGGRVVDLPEDGRLSGPVTLVVDGVLGIGGRPGLPEPVARLAEAVAEDGWPLVAVDLPSGVDADTGAVAGAAFCADRTVTFGVHKACHLLEPARGRCGVVERVDIGLEAADTTAPGWLHALEDDDLALGWPYPGAASDKYARGVVGLDAGSDQYPGAGVLSTTGAVHAGAGMVRFLGADRPAELVRRRLPDVVFSPGRVQAHLLGSGWGDRPDGADVVAAALDTGLPAVVDADGLRFLPDHLPASWLLTPHAGELARLLDRERGWVEEDPLRAVRAAAARTGATVLLKGASQLVASPEHGWVGVAVPGPAWTARAGSGDVLGGICATLLAAGLPAWRAGLLGASVQAVAARTHPGPLPPHALAERLPETVGRLEARARALGVRP</sequence>
<dbReference type="NCBIfam" id="TIGR00197">
    <property type="entry name" value="yjeF_nterm"/>
    <property type="match status" value="1"/>
</dbReference>
<dbReference type="PANTHER" id="PTHR12592">
    <property type="entry name" value="ATP-DEPENDENT (S)-NAD(P)H-HYDRATE DEHYDRATASE FAMILY MEMBER"/>
    <property type="match status" value="1"/>
</dbReference>
<evidence type="ECO:0000256" key="5">
    <source>
        <dbReference type="ARBA" id="ARBA00022723"/>
    </source>
</evidence>
<dbReference type="PROSITE" id="PS51385">
    <property type="entry name" value="YJEF_N"/>
    <property type="match status" value="1"/>
</dbReference>
<dbReference type="InterPro" id="IPR029056">
    <property type="entry name" value="Ribokinase-like"/>
</dbReference>
<keyword evidence="12 17" id="KW-0456">Lyase</keyword>
<keyword evidence="11 18" id="KW-0413">Isomerase</keyword>
<dbReference type="InterPro" id="IPR000631">
    <property type="entry name" value="CARKD"/>
</dbReference>
<feature type="binding site" evidence="18">
    <location>
        <position position="159"/>
    </location>
    <ligand>
        <name>K(+)</name>
        <dbReference type="ChEBI" id="CHEBI:29103"/>
    </ligand>
</feature>
<evidence type="ECO:0000256" key="18">
    <source>
        <dbReference type="HAMAP-Rule" id="MF_01966"/>
    </source>
</evidence>
<evidence type="ECO:0000256" key="13">
    <source>
        <dbReference type="ARBA" id="ARBA00023268"/>
    </source>
</evidence>
<dbReference type="Gene3D" id="3.40.1190.20">
    <property type="match status" value="1"/>
</dbReference>
<dbReference type="InterPro" id="IPR036652">
    <property type="entry name" value="YjeF_N_dom_sf"/>
</dbReference>
<dbReference type="EMBL" id="JAGIOB010000001">
    <property type="protein sequence ID" value="MBP2416501.1"/>
    <property type="molecule type" value="Genomic_DNA"/>
</dbReference>
<keyword evidence="8 17" id="KW-0521">NADP</keyword>
<dbReference type="RefSeq" id="WP_210054266.1">
    <property type="nucleotide sequence ID" value="NZ_BAAAMH010000015.1"/>
</dbReference>
<dbReference type="HAMAP" id="MF_01965">
    <property type="entry name" value="NADHX_dehydratase"/>
    <property type="match status" value="1"/>
</dbReference>
<comment type="function">
    <text evidence="14 19">Bifunctional enzyme that catalyzes the epimerization of the S- and R-forms of NAD(P)HX and the dehydration of the S-form of NAD(P)HX at the expense of ADP, which is converted to AMP. This allows the repair of both epimers of NAD(P)HX, a damaged form of NAD(P)H that is a result of enzymatic or heat-dependent hydration.</text>
</comment>
<dbReference type="HAMAP" id="MF_01966">
    <property type="entry name" value="NADHX_epimerase"/>
    <property type="match status" value="1"/>
</dbReference>
<comment type="function">
    <text evidence="18">Catalyzes the epimerization of the S- and R-forms of NAD(P)HX, a damaged form of NAD(P)H that is a result of enzymatic or heat-dependent hydration. This is a prerequisite for the S-specific NAD(P)H-hydrate dehydratase to allow the repair of both epimers of NAD(P)HX.</text>
</comment>
<evidence type="ECO:0000256" key="15">
    <source>
        <dbReference type="ARBA" id="ARBA00048238"/>
    </source>
</evidence>
<dbReference type="EC" id="5.1.99.6" evidence="19"/>
<evidence type="ECO:0000256" key="3">
    <source>
        <dbReference type="ARBA" id="ARBA00006001"/>
    </source>
</evidence>
<evidence type="ECO:0000256" key="1">
    <source>
        <dbReference type="ARBA" id="ARBA00000013"/>
    </source>
</evidence>
<keyword evidence="13" id="KW-0511">Multifunctional enzyme</keyword>
<comment type="similarity">
    <text evidence="17">Belongs to the NnrD/CARKD family.</text>
</comment>
<protein>
    <recommendedName>
        <fullName evidence="19">Bifunctional NAD(P)H-hydrate repair enzyme</fullName>
    </recommendedName>
    <alternativeName>
        <fullName evidence="19">Nicotinamide nucleotide repair protein</fullName>
    </alternativeName>
    <domain>
        <recommendedName>
            <fullName evidence="19">ADP-dependent (S)-NAD(P)H-hydrate dehydratase</fullName>
            <ecNumber evidence="19">4.2.1.136</ecNumber>
        </recommendedName>
        <alternativeName>
            <fullName evidence="19">ADP-dependent NAD(P)HX dehydratase</fullName>
        </alternativeName>
    </domain>
    <domain>
        <recommendedName>
            <fullName evidence="19">NAD(P)H-hydrate epimerase</fullName>
            <ecNumber evidence="19">5.1.99.6</ecNumber>
        </recommendedName>
    </domain>
</protein>
<feature type="binding site" evidence="18">
    <location>
        <begin position="62"/>
        <end position="66"/>
    </location>
    <ligand>
        <name>(6S)-NADPHX</name>
        <dbReference type="ChEBI" id="CHEBI:64076"/>
    </ligand>
</feature>
<reference evidence="22 23" key="1">
    <citation type="submission" date="2021-03" db="EMBL/GenBank/DDBJ databases">
        <title>Sequencing the genomes of 1000 actinobacteria strains.</title>
        <authorList>
            <person name="Klenk H.-P."/>
        </authorList>
    </citation>
    <scope>NUCLEOTIDE SEQUENCE [LARGE SCALE GENOMIC DNA]</scope>
    <source>
        <strain evidence="22 23">DSM 12936</strain>
    </source>
</reference>
<evidence type="ECO:0000256" key="6">
    <source>
        <dbReference type="ARBA" id="ARBA00022741"/>
    </source>
</evidence>
<organism evidence="22 23">
    <name type="scientific">Microlunatus capsulatus</name>
    <dbReference type="NCBI Taxonomy" id="99117"/>
    <lineage>
        <taxon>Bacteria</taxon>
        <taxon>Bacillati</taxon>
        <taxon>Actinomycetota</taxon>
        <taxon>Actinomycetes</taxon>
        <taxon>Propionibacteriales</taxon>
        <taxon>Propionibacteriaceae</taxon>
        <taxon>Microlunatus</taxon>
    </lineage>
</organism>
<evidence type="ECO:0000256" key="8">
    <source>
        <dbReference type="ARBA" id="ARBA00022857"/>
    </source>
</evidence>
<comment type="catalytic activity">
    <reaction evidence="16 17 19">
        <text>(6S)-NADPHX + ADP = AMP + phosphate + NADPH + H(+)</text>
        <dbReference type="Rhea" id="RHEA:32235"/>
        <dbReference type="ChEBI" id="CHEBI:15378"/>
        <dbReference type="ChEBI" id="CHEBI:43474"/>
        <dbReference type="ChEBI" id="CHEBI:57783"/>
        <dbReference type="ChEBI" id="CHEBI:64076"/>
        <dbReference type="ChEBI" id="CHEBI:456215"/>
        <dbReference type="ChEBI" id="CHEBI:456216"/>
        <dbReference type="EC" id="4.2.1.136"/>
    </reaction>
</comment>
<feature type="binding site" evidence="17">
    <location>
        <position position="419"/>
    </location>
    <ligand>
        <name>(6S)-NADPHX</name>
        <dbReference type="ChEBI" id="CHEBI:64076"/>
    </ligand>
</feature>
<evidence type="ECO:0000256" key="4">
    <source>
        <dbReference type="ARBA" id="ARBA00009524"/>
    </source>
</evidence>
<feature type="domain" description="YjeF C-terminal" evidence="20">
    <location>
        <begin position="222"/>
        <end position="473"/>
    </location>
</feature>
<accession>A0ABS4Z640</accession>
<evidence type="ECO:0000259" key="20">
    <source>
        <dbReference type="PROSITE" id="PS51383"/>
    </source>
</evidence>
<dbReference type="Gene3D" id="3.40.50.10260">
    <property type="entry name" value="YjeF N-terminal domain"/>
    <property type="match status" value="1"/>
</dbReference>
<feature type="binding site" evidence="18">
    <location>
        <begin position="127"/>
        <end position="133"/>
    </location>
    <ligand>
        <name>(6S)-NADPHX</name>
        <dbReference type="ChEBI" id="CHEBI:64076"/>
    </ligand>
</feature>
<dbReference type="EC" id="4.2.1.136" evidence="19"/>
<comment type="subunit">
    <text evidence="17">Homotetramer.</text>
</comment>
<dbReference type="Proteomes" id="UP000758168">
    <property type="component" value="Unassembled WGS sequence"/>
</dbReference>
<comment type="catalytic activity">
    <reaction evidence="2 18 19">
        <text>(6R)-NADPHX = (6S)-NADPHX</text>
        <dbReference type="Rhea" id="RHEA:32227"/>
        <dbReference type="ChEBI" id="CHEBI:64076"/>
        <dbReference type="ChEBI" id="CHEBI:64077"/>
        <dbReference type="EC" id="5.1.99.6"/>
    </reaction>
</comment>
<gene>
    <name evidence="18" type="primary">nnrE</name>
    <name evidence="17" type="synonym">nnrD</name>
    <name evidence="22" type="ORF">JOF54_001423</name>
</gene>
<evidence type="ECO:0000256" key="12">
    <source>
        <dbReference type="ARBA" id="ARBA00023239"/>
    </source>
</evidence>
<evidence type="ECO:0000256" key="17">
    <source>
        <dbReference type="HAMAP-Rule" id="MF_01965"/>
    </source>
</evidence>
<keyword evidence="9 18" id="KW-0630">Potassium</keyword>
<dbReference type="InterPro" id="IPR004443">
    <property type="entry name" value="YjeF_N_dom"/>
</dbReference>
<evidence type="ECO:0000313" key="23">
    <source>
        <dbReference type="Proteomes" id="UP000758168"/>
    </source>
</evidence>
<dbReference type="InterPro" id="IPR030677">
    <property type="entry name" value="Nnr"/>
</dbReference>
<keyword evidence="23" id="KW-1185">Reference proteome</keyword>
<evidence type="ECO:0000259" key="21">
    <source>
        <dbReference type="PROSITE" id="PS51385"/>
    </source>
</evidence>
<dbReference type="PIRSF" id="PIRSF017184">
    <property type="entry name" value="Nnr"/>
    <property type="match status" value="1"/>
</dbReference>
<evidence type="ECO:0000256" key="14">
    <source>
        <dbReference type="ARBA" id="ARBA00025153"/>
    </source>
</evidence>